<dbReference type="AlphaFoldDB" id="A0AAW0FTP7"/>
<sequence length="394" mass="43249">MTGLSGKTYTADEKHQLLNNFDIEVDTRRKQFEEWLAEYLYDFRSRAEGHILRIPRLVRDVTLHDFARYNGNIQECLKGMQRDHFGGVVVTIDKSTRKRKWIESQETEAAIPETGRDPKNARIMMGTPRKAGPSQLSRPPLTKTPGTIKASGRLPLREPSPSPRKPHLGGVNGKGIPFPRSGTPSRLASPVKPPSSPSRLARPGSPSKPRIQTRVPSSSTFNPALSESSQTRWPRKDEHMVSVNGSPLANPYQLGFSFNFANWLADRDDDGDEGNSSGKGRQRTNSILIRSLAGATNPSNHVRSNSQTSNAPTNSSGHSRTNSNQSGFVPIRKTPPRSHPRPAAIVAVPTKDGHILEFDPLQTSPDEIDALEGISGQCEETSQGGYCQPGVEGR</sequence>
<dbReference type="Gene3D" id="6.10.250.1900">
    <property type="match status" value="1"/>
</dbReference>
<dbReference type="InterPro" id="IPR018851">
    <property type="entry name" value="Borealin_N"/>
</dbReference>
<evidence type="ECO:0000259" key="2">
    <source>
        <dbReference type="Pfam" id="PF10444"/>
    </source>
</evidence>
<dbReference type="EMBL" id="JASBNA010000040">
    <property type="protein sequence ID" value="KAK7681624.1"/>
    <property type="molecule type" value="Genomic_DNA"/>
</dbReference>
<evidence type="ECO:0000313" key="4">
    <source>
        <dbReference type="Proteomes" id="UP001385951"/>
    </source>
</evidence>
<gene>
    <name evidence="3" type="ORF">QCA50_015357</name>
</gene>
<organism evidence="3 4">
    <name type="scientific">Cerrena zonata</name>
    <dbReference type="NCBI Taxonomy" id="2478898"/>
    <lineage>
        <taxon>Eukaryota</taxon>
        <taxon>Fungi</taxon>
        <taxon>Dikarya</taxon>
        <taxon>Basidiomycota</taxon>
        <taxon>Agaricomycotina</taxon>
        <taxon>Agaricomycetes</taxon>
        <taxon>Polyporales</taxon>
        <taxon>Cerrenaceae</taxon>
        <taxon>Cerrena</taxon>
    </lineage>
</organism>
<feature type="compositionally biased region" description="Polar residues" evidence="1">
    <location>
        <begin position="214"/>
        <end position="232"/>
    </location>
</feature>
<proteinExistence type="predicted"/>
<accession>A0AAW0FTP7</accession>
<protein>
    <recommendedName>
        <fullName evidence="2">Borealin N-terminal domain-containing protein</fullName>
    </recommendedName>
</protein>
<feature type="region of interest" description="Disordered" evidence="1">
    <location>
        <begin position="295"/>
        <end position="342"/>
    </location>
</feature>
<dbReference type="Pfam" id="PF10444">
    <property type="entry name" value="Nbl1_Borealin_N"/>
    <property type="match status" value="1"/>
</dbReference>
<feature type="region of interest" description="Disordered" evidence="1">
    <location>
        <begin position="99"/>
        <end position="238"/>
    </location>
</feature>
<dbReference type="Proteomes" id="UP001385951">
    <property type="component" value="Unassembled WGS sequence"/>
</dbReference>
<evidence type="ECO:0000313" key="3">
    <source>
        <dbReference type="EMBL" id="KAK7681624.1"/>
    </source>
</evidence>
<feature type="domain" description="Borealin N-terminal" evidence="2">
    <location>
        <begin position="13"/>
        <end position="67"/>
    </location>
</feature>
<reference evidence="3 4" key="1">
    <citation type="submission" date="2022-09" db="EMBL/GenBank/DDBJ databases">
        <authorList>
            <person name="Palmer J.M."/>
        </authorList>
    </citation>
    <scope>NUCLEOTIDE SEQUENCE [LARGE SCALE GENOMIC DNA]</scope>
    <source>
        <strain evidence="3 4">DSM 7382</strain>
    </source>
</reference>
<feature type="compositionally biased region" description="Polar residues" evidence="1">
    <location>
        <begin position="295"/>
        <end position="327"/>
    </location>
</feature>
<keyword evidence="4" id="KW-1185">Reference proteome</keyword>
<comment type="caution">
    <text evidence="3">The sequence shown here is derived from an EMBL/GenBank/DDBJ whole genome shotgun (WGS) entry which is preliminary data.</text>
</comment>
<evidence type="ECO:0000256" key="1">
    <source>
        <dbReference type="SAM" id="MobiDB-lite"/>
    </source>
</evidence>
<name>A0AAW0FTP7_9APHY</name>